<evidence type="ECO:0000256" key="1">
    <source>
        <dbReference type="SAM" id="MobiDB-lite"/>
    </source>
</evidence>
<gene>
    <name evidence="2" type="ORF">BIFCAT_00566</name>
</gene>
<feature type="compositionally biased region" description="Basic and acidic residues" evidence="1">
    <location>
        <begin position="31"/>
        <end position="40"/>
    </location>
</feature>
<comment type="caution">
    <text evidence="2">The sequence shown here is derived from an EMBL/GenBank/DDBJ whole genome shotgun (WGS) entry which is preliminary data.</text>
</comment>
<evidence type="ECO:0000313" key="3">
    <source>
        <dbReference type="Proteomes" id="UP000003882"/>
    </source>
</evidence>
<proteinExistence type="predicted"/>
<evidence type="ECO:0000313" key="2">
    <source>
        <dbReference type="EMBL" id="EEB21608.1"/>
    </source>
</evidence>
<feature type="region of interest" description="Disordered" evidence="1">
    <location>
        <begin position="31"/>
        <end position="50"/>
    </location>
</feature>
<reference evidence="2 3" key="1">
    <citation type="submission" date="2008-10" db="EMBL/GenBank/DDBJ databases">
        <title>Draft genome sequence of Bifidobacterium catenulatum (DSM 16992).</title>
        <authorList>
            <person name="Sudarsanam P."/>
            <person name="Ley R."/>
            <person name="Guruge J."/>
            <person name="Turnbaugh P.J."/>
            <person name="Mahowald M."/>
            <person name="Liep D."/>
            <person name="Gordon J."/>
        </authorList>
    </citation>
    <scope>NUCLEOTIDE SEQUENCE [LARGE SCALE GENOMIC DNA]</scope>
    <source>
        <strain evidence="2 3">DSM 16992</strain>
    </source>
</reference>
<name>B6XTT8_9BIFI</name>
<accession>B6XTT8</accession>
<dbReference type="AlphaFoldDB" id="B6XTT8"/>
<dbReference type="EMBL" id="ABXY01000011">
    <property type="protein sequence ID" value="EEB21608.1"/>
    <property type="molecule type" value="Genomic_DNA"/>
</dbReference>
<feature type="region of interest" description="Disordered" evidence="1">
    <location>
        <begin position="1"/>
        <end position="23"/>
    </location>
</feature>
<organism evidence="2 3">
    <name type="scientific">Bifidobacterium catenulatum DSM 16992 = JCM 1194 = LMG 11043</name>
    <dbReference type="NCBI Taxonomy" id="566552"/>
    <lineage>
        <taxon>Bacteria</taxon>
        <taxon>Bacillati</taxon>
        <taxon>Actinomycetota</taxon>
        <taxon>Actinomycetes</taxon>
        <taxon>Bifidobacteriales</taxon>
        <taxon>Bifidobacteriaceae</taxon>
        <taxon>Bifidobacterium</taxon>
    </lineage>
</organism>
<dbReference type="Proteomes" id="UP000003882">
    <property type="component" value="Unassembled WGS sequence"/>
</dbReference>
<sequence length="50" mass="5625">MEDETDRQVSQKLKTLEQSQKRPHAIIIRGAHDDGSHDFHAYAPVGSARP</sequence>
<feature type="compositionally biased region" description="Polar residues" evidence="1">
    <location>
        <begin position="8"/>
        <end position="18"/>
    </location>
</feature>
<protein>
    <submittedName>
        <fullName evidence="2">Uncharacterized protein</fullName>
    </submittedName>
</protein>
<reference evidence="2 3" key="2">
    <citation type="submission" date="2008-10" db="EMBL/GenBank/DDBJ databases">
        <authorList>
            <person name="Fulton L."/>
            <person name="Clifton S."/>
            <person name="Fulton B."/>
            <person name="Xu J."/>
            <person name="Minx P."/>
            <person name="Pepin K.H."/>
            <person name="Johnson M."/>
            <person name="Bhonagiri V."/>
            <person name="Nash W.E."/>
            <person name="Mardis E.R."/>
            <person name="Wilson R.K."/>
        </authorList>
    </citation>
    <scope>NUCLEOTIDE SEQUENCE [LARGE SCALE GENOMIC DNA]</scope>
    <source>
        <strain evidence="2 3">DSM 16992</strain>
    </source>
</reference>